<evidence type="ECO:0000313" key="2">
    <source>
        <dbReference type="EMBL" id="KDN53184.1"/>
    </source>
</evidence>
<evidence type="ECO:0000313" key="3">
    <source>
        <dbReference type="Proteomes" id="UP000027361"/>
    </source>
</evidence>
<feature type="region of interest" description="Disordered" evidence="1">
    <location>
        <begin position="475"/>
        <end position="496"/>
    </location>
</feature>
<feature type="compositionally biased region" description="Basic residues" evidence="1">
    <location>
        <begin position="175"/>
        <end position="186"/>
    </location>
</feature>
<dbReference type="RefSeq" id="XP_013246023.1">
    <property type="nucleotide sequence ID" value="XM_013390569.1"/>
</dbReference>
<feature type="region of interest" description="Disordered" evidence="1">
    <location>
        <begin position="331"/>
        <end position="382"/>
    </location>
</feature>
<accession>A0A066WQ99</accession>
<dbReference type="Proteomes" id="UP000027361">
    <property type="component" value="Unassembled WGS sequence"/>
</dbReference>
<feature type="compositionally biased region" description="Low complexity" evidence="1">
    <location>
        <begin position="334"/>
        <end position="346"/>
    </location>
</feature>
<dbReference type="AlphaFoldDB" id="A0A066WQ99"/>
<comment type="caution">
    <text evidence="2">The sequence shown here is derived from an EMBL/GenBank/DDBJ whole genome shotgun (WGS) entry which is preliminary data.</text>
</comment>
<feature type="compositionally biased region" description="Low complexity" evidence="1">
    <location>
        <begin position="93"/>
        <end position="104"/>
    </location>
</feature>
<feature type="region of interest" description="Disordered" evidence="1">
    <location>
        <begin position="512"/>
        <end position="577"/>
    </location>
</feature>
<feature type="compositionally biased region" description="Basic residues" evidence="1">
    <location>
        <begin position="547"/>
        <end position="558"/>
    </location>
</feature>
<name>A0A066WQ99_TILAU</name>
<gene>
    <name evidence="2" type="ORF">K437DRAFT_94577</name>
</gene>
<feature type="region of interest" description="Disordered" evidence="1">
    <location>
        <begin position="78"/>
        <end position="131"/>
    </location>
</feature>
<feature type="region of interest" description="Disordered" evidence="1">
    <location>
        <begin position="162"/>
        <end position="186"/>
    </location>
</feature>
<evidence type="ECO:0000256" key="1">
    <source>
        <dbReference type="SAM" id="MobiDB-lite"/>
    </source>
</evidence>
<reference evidence="2 3" key="1">
    <citation type="submission" date="2014-05" db="EMBL/GenBank/DDBJ databases">
        <title>Draft genome sequence of a rare smut relative, Tilletiaria anomala UBC 951.</title>
        <authorList>
            <consortium name="DOE Joint Genome Institute"/>
            <person name="Toome M."/>
            <person name="Kuo A."/>
            <person name="Henrissat B."/>
            <person name="Lipzen A."/>
            <person name="Tritt A."/>
            <person name="Yoshinaga Y."/>
            <person name="Zane M."/>
            <person name="Barry K."/>
            <person name="Grigoriev I.V."/>
            <person name="Spatafora J.W."/>
            <person name="Aimea M.C."/>
        </authorList>
    </citation>
    <scope>NUCLEOTIDE SEQUENCE [LARGE SCALE GENOMIC DNA]</scope>
    <source>
        <strain evidence="2 3">UBC 951</strain>
    </source>
</reference>
<dbReference type="GeneID" id="25267958"/>
<sequence>MAAAFTTPPRCAALRPSYNSPRLINVERFDPNSAFNSPKGHIDRLAPTQAPTSPFNSAHDHVHSKCVISSTMYASSTTSDLPSMHHMLNTPRSTATSSSASPSPGVTFRSTPSEEGTDGGRNKDHGSPYSLQNISIGSNGFMGWTGFGQSIAAKHLRIANKSSCNSDGSPLSPKSKPKPTLQRKRSPQPLFLTAHLSSASPRVPGDRTVVAVNGPTTPLSAISAGLMLRPSTFDDSDDEDGERLLDFETSPTAATRLGSRLLASASRRFMRSTRDLQGGLSTSSSSGGADDEHRDASLPFEKDQSGRKRALSIEGTRRSFETARASAAKLFPFTRPTRARAAAGHAGPRRRSASADPTVSSTSLPLSSPVSLSPAQTSSEGHTFSCSAVASNHSRSCSSSAASLTKATSRSAFTGTGAGVVRRPDEAFFPNENVEENRSSSMDCDTDSEELLIKKNQALPRARLWTTVAMSPYSSGRALPNSPDLPPPPSKLSVLPSASESAVSALVSAPTYKPLRPRRPSEAVRLTQAPAAEERRMRRPGVAPRPTMRRLPPRKQRPSKALPPLPGIPTQQARSSPIEECDEASVQPDMEGCDEQLEARLAEDSLLTLQQDSDFAVGALMRTAAQLCPASSRQIKFLPVPQGVRRLDYEHDSGELIMIALVVGDRTFHAPSASLCGMEHRPFTGRFAQYIRNCLHEARWLTANFDPESTRAQRRPSNPFSAGAWVDSYLEMDIDDEEMPVEKAWPESEPGTPDRKQIARARVPAKRPSLASTWQALEGQRESTIAESVFCTPHRYQPNHPIIVELFLDRPSGIYELLLWTLREARLPSALRRGGIANNTDLQVQILAALREEAVFLGYSHLVAMVDAETADLSS</sequence>
<protein>
    <submittedName>
        <fullName evidence="2">Uncharacterized protein</fullName>
    </submittedName>
</protein>
<feature type="region of interest" description="Disordered" evidence="1">
    <location>
        <begin position="38"/>
        <end position="58"/>
    </location>
</feature>
<feature type="compositionally biased region" description="Basic and acidic residues" evidence="1">
    <location>
        <begin position="290"/>
        <end position="306"/>
    </location>
</feature>
<proteinExistence type="predicted"/>
<feature type="region of interest" description="Disordered" evidence="1">
    <location>
        <begin position="273"/>
        <end position="319"/>
    </location>
</feature>
<dbReference type="InParanoid" id="A0A066WQ99"/>
<feature type="compositionally biased region" description="Low complexity" evidence="1">
    <location>
        <begin position="278"/>
        <end position="288"/>
    </location>
</feature>
<organism evidence="2 3">
    <name type="scientific">Tilletiaria anomala (strain ATCC 24038 / CBS 436.72 / UBC 951)</name>
    <dbReference type="NCBI Taxonomy" id="1037660"/>
    <lineage>
        <taxon>Eukaryota</taxon>
        <taxon>Fungi</taxon>
        <taxon>Dikarya</taxon>
        <taxon>Basidiomycota</taxon>
        <taxon>Ustilaginomycotina</taxon>
        <taxon>Exobasidiomycetes</taxon>
        <taxon>Georgefischeriales</taxon>
        <taxon>Tilletiariaceae</taxon>
        <taxon>Tilletiaria</taxon>
    </lineage>
</organism>
<keyword evidence="3" id="KW-1185">Reference proteome</keyword>
<dbReference type="HOGENOM" id="CLU_328500_0_0_1"/>
<feature type="compositionally biased region" description="Low complexity" evidence="1">
    <location>
        <begin position="354"/>
        <end position="374"/>
    </location>
</feature>
<dbReference type="EMBL" id="JMSN01000003">
    <property type="protein sequence ID" value="KDN53184.1"/>
    <property type="molecule type" value="Genomic_DNA"/>
</dbReference>